<evidence type="ECO:0000256" key="1">
    <source>
        <dbReference type="ARBA" id="ARBA00000966"/>
    </source>
</evidence>
<dbReference type="FunFam" id="1.50.10.10:FF:000020">
    <property type="entry name" value="Endoglucanase"/>
    <property type="match status" value="1"/>
</dbReference>
<keyword evidence="15" id="KW-1185">Reference proteome</keyword>
<feature type="compositionally biased region" description="Low complexity" evidence="11">
    <location>
        <begin position="641"/>
        <end position="656"/>
    </location>
</feature>
<evidence type="ECO:0000259" key="12">
    <source>
        <dbReference type="PROSITE" id="PS51172"/>
    </source>
</evidence>
<dbReference type="SUPFAM" id="SSF63446">
    <property type="entry name" value="Type I dockerin domain"/>
    <property type="match status" value="1"/>
</dbReference>
<dbReference type="InterPro" id="IPR012341">
    <property type="entry name" value="6hp_glycosidase-like_sf"/>
</dbReference>
<dbReference type="InterPro" id="IPR008928">
    <property type="entry name" value="6-hairpin_glycosidase_sf"/>
</dbReference>
<evidence type="ECO:0000256" key="5">
    <source>
        <dbReference type="ARBA" id="ARBA00023277"/>
    </source>
</evidence>
<dbReference type="SUPFAM" id="SSF48208">
    <property type="entry name" value="Six-hairpin glycosidases"/>
    <property type="match status" value="1"/>
</dbReference>
<feature type="region of interest" description="Disordered" evidence="11">
    <location>
        <begin position="641"/>
        <end position="665"/>
    </location>
</feature>
<dbReference type="InterPro" id="IPR016134">
    <property type="entry name" value="Dockerin_dom"/>
</dbReference>
<dbReference type="PROSITE" id="PS51766">
    <property type="entry name" value="DOCKERIN"/>
    <property type="match status" value="1"/>
</dbReference>
<proteinExistence type="inferred from homology"/>
<dbReference type="InterPro" id="IPR008965">
    <property type="entry name" value="CBM2/CBM3_carb-bd_dom_sf"/>
</dbReference>
<dbReference type="InterPro" id="IPR001701">
    <property type="entry name" value="Glyco_hydro_9"/>
</dbReference>
<dbReference type="RefSeq" id="WP_128705757.1">
    <property type="nucleotide sequence ID" value="NZ_RLII01000002.1"/>
</dbReference>
<feature type="domain" description="Dockerin" evidence="13">
    <location>
        <begin position="666"/>
        <end position="739"/>
    </location>
</feature>
<evidence type="ECO:0000256" key="7">
    <source>
        <dbReference type="ARBA" id="ARBA00023326"/>
    </source>
</evidence>
<keyword evidence="3 8" id="KW-0378">Hydrolase</keyword>
<dbReference type="PROSITE" id="PS00698">
    <property type="entry name" value="GH9_3"/>
    <property type="match status" value="1"/>
</dbReference>
<dbReference type="Gene3D" id="1.10.1330.10">
    <property type="entry name" value="Dockerin domain"/>
    <property type="match status" value="1"/>
</dbReference>
<evidence type="ECO:0000256" key="11">
    <source>
        <dbReference type="SAM" id="MobiDB-lite"/>
    </source>
</evidence>
<dbReference type="PROSITE" id="PS00018">
    <property type="entry name" value="EF_HAND_1"/>
    <property type="match status" value="1"/>
</dbReference>
<dbReference type="PANTHER" id="PTHR22298">
    <property type="entry name" value="ENDO-1,4-BETA-GLUCANASE"/>
    <property type="match status" value="1"/>
</dbReference>
<keyword evidence="5 8" id="KW-0119">Carbohydrate metabolism</keyword>
<feature type="chain" id="PRO_5021004420" description="Endoglucanase" evidence="10">
    <location>
        <begin position="27"/>
        <end position="742"/>
    </location>
</feature>
<dbReference type="EMBL" id="RLII01000002">
    <property type="protein sequence ID" value="RXE60348.1"/>
    <property type="molecule type" value="Genomic_DNA"/>
</dbReference>
<dbReference type="PROSITE" id="PS51172">
    <property type="entry name" value="CBM3"/>
    <property type="match status" value="1"/>
</dbReference>
<dbReference type="PROSITE" id="PS00592">
    <property type="entry name" value="GH9_2"/>
    <property type="match status" value="1"/>
</dbReference>
<evidence type="ECO:0000313" key="15">
    <source>
        <dbReference type="Proteomes" id="UP000289166"/>
    </source>
</evidence>
<dbReference type="InterPro" id="IPR002105">
    <property type="entry name" value="Dockerin_1_rpt"/>
</dbReference>
<dbReference type="InterPro" id="IPR036966">
    <property type="entry name" value="CBM3_sf"/>
</dbReference>
<evidence type="ECO:0000256" key="4">
    <source>
        <dbReference type="ARBA" id="ARBA00023001"/>
    </source>
</evidence>
<keyword evidence="2 10" id="KW-0732">Signal</keyword>
<dbReference type="GO" id="GO:0008810">
    <property type="term" value="F:cellulase activity"/>
    <property type="evidence" value="ECO:0007669"/>
    <property type="project" value="UniProtKB-EC"/>
</dbReference>
<sequence length="742" mass="82612">MKKIIITVIVAAVLSTVLIPQLPAYAADYNYGEALQKAIMFYEFQMAGKLPDNIRNNWRGDSCLDDGKDVGLDLTGGWFDAGDHVKFNLPMAYTASMLAWTVYEYKDELQKSGQLGYMMDQLKWTSDYFIRCHPEKNVYYYQVGNGIADHNWWVPAECIDLQVNRPAYKLDKSNPGSTVSAGTAAALAATAVVFKDTDPAYAAECLKHAKDLFDFAESTMSDAGYIEALNFYTSNSGWYDELSWAGAWIYLADGDQTYLDKAEKYVSNWGLESQTSFIAYKWGQCWDDVHYGATILLAKITSKSLYKETIERHLDYWSIGYNGDRIRYTPKGLAFLTDWGVLRHATTTAFLACVYSDWSGCSKEKANIYMDFAKKQADYALGSSGRSYVVGFGVNPPEHPHHRTAHGSWCNSHEVPEYHRHVLYGALVGGPGPDDSYNDDIGDFIRNEVACDYNAGIVGLLAKMYGEYGGEPIPNFMAIEEVKEEIYVGASANSDNGTSIKAFLYNKSAWPARSSDKLSFRYFMDLSEYVSAGYNPNDIRISIVYSAAPTAKISKPILYDASNNIYYCEIDLSGTKIFPGSSIDHQKEAQFNIQPPAGAPWDNTNDFSYQGIMEDSEIVKEMPVYENGVLIFGVEPNGTVPATPSPTATPTVKPSTQPSVKPSPTQDILYGDINLDGKITSTDATLLKRYLVKFIDEFPTKDPNLSLIASDVNGDGKVTSTDLTYIKRYLLKIIPELPRNKS</sequence>
<dbReference type="Gene3D" id="2.60.40.710">
    <property type="entry name" value="Endoglucanase-like"/>
    <property type="match status" value="1"/>
</dbReference>
<dbReference type="InterPro" id="IPR036439">
    <property type="entry name" value="Dockerin_dom_sf"/>
</dbReference>
<dbReference type="EC" id="3.2.1.4" evidence="10"/>
<keyword evidence="4 10" id="KW-0136">Cellulose degradation</keyword>
<accession>A0A4Q0I7M3</accession>
<reference evidence="15" key="1">
    <citation type="submission" date="2018-11" db="EMBL/GenBank/DDBJ databases">
        <title>Genome sequencing of a novel mesophilic and cellulolytic organism within the genus Hungateiclostridium.</title>
        <authorList>
            <person name="Rettenmaier R."/>
            <person name="Liebl W."/>
            <person name="Zverlov V."/>
        </authorList>
    </citation>
    <scope>NUCLEOTIDE SEQUENCE [LARGE SCALE GENOMIC DNA]</scope>
    <source>
        <strain evidence="15">N2K1</strain>
    </source>
</reference>
<evidence type="ECO:0000256" key="2">
    <source>
        <dbReference type="ARBA" id="ARBA00022729"/>
    </source>
</evidence>
<dbReference type="InterPro" id="IPR033126">
    <property type="entry name" value="Glyco_hydro_9_Asp/Glu_AS"/>
</dbReference>
<feature type="signal peptide" evidence="10">
    <location>
        <begin position="1"/>
        <end position="26"/>
    </location>
</feature>
<comment type="caution">
    <text evidence="14">The sequence shown here is derived from an EMBL/GenBank/DDBJ whole genome shotgun (WGS) entry which is preliminary data.</text>
</comment>
<dbReference type="Proteomes" id="UP000289166">
    <property type="component" value="Unassembled WGS sequence"/>
</dbReference>
<dbReference type="Pfam" id="PF00404">
    <property type="entry name" value="Dockerin_1"/>
    <property type="match status" value="1"/>
</dbReference>
<dbReference type="GO" id="GO:0030245">
    <property type="term" value="P:cellulose catabolic process"/>
    <property type="evidence" value="ECO:0007669"/>
    <property type="project" value="UniProtKB-KW"/>
</dbReference>
<evidence type="ECO:0000259" key="13">
    <source>
        <dbReference type="PROSITE" id="PS51766"/>
    </source>
</evidence>
<keyword evidence="7 8" id="KW-0624">Polysaccharide degradation</keyword>
<dbReference type="OrthoDB" id="9758662at2"/>
<dbReference type="Pfam" id="PF00942">
    <property type="entry name" value="CBM_3"/>
    <property type="match status" value="1"/>
</dbReference>
<dbReference type="InterPro" id="IPR018221">
    <property type="entry name" value="Glyco_hydro_9_His_AS"/>
</dbReference>
<dbReference type="CDD" id="cd14256">
    <property type="entry name" value="Dockerin_I"/>
    <property type="match status" value="1"/>
</dbReference>
<evidence type="ECO:0000256" key="6">
    <source>
        <dbReference type="ARBA" id="ARBA00023295"/>
    </source>
</evidence>
<name>A0A4Q0I7M3_9FIRM</name>
<dbReference type="AlphaFoldDB" id="A0A4Q0I7M3"/>
<evidence type="ECO:0000256" key="9">
    <source>
        <dbReference type="PROSITE-ProRule" id="PRU10060"/>
    </source>
</evidence>
<comment type="similarity">
    <text evidence="8 10">Belongs to the glycosyl hydrolase 9 (cellulase E) family.</text>
</comment>
<dbReference type="Gene3D" id="1.50.10.10">
    <property type="match status" value="1"/>
</dbReference>
<dbReference type="GO" id="GO:0030248">
    <property type="term" value="F:cellulose binding"/>
    <property type="evidence" value="ECO:0007669"/>
    <property type="project" value="InterPro"/>
</dbReference>
<comment type="catalytic activity">
    <reaction evidence="1 10">
        <text>Endohydrolysis of (1-&gt;4)-beta-D-glucosidic linkages in cellulose, lichenin and cereal beta-D-glucans.</text>
        <dbReference type="EC" id="3.2.1.4"/>
    </reaction>
</comment>
<keyword evidence="6 8" id="KW-0326">Glycosidase</keyword>
<evidence type="ECO:0000256" key="3">
    <source>
        <dbReference type="ARBA" id="ARBA00022801"/>
    </source>
</evidence>
<evidence type="ECO:0000256" key="8">
    <source>
        <dbReference type="PROSITE-ProRule" id="PRU10059"/>
    </source>
</evidence>
<dbReference type="SMART" id="SM01067">
    <property type="entry name" value="CBM_3"/>
    <property type="match status" value="1"/>
</dbReference>
<dbReference type="Pfam" id="PF00759">
    <property type="entry name" value="Glyco_hydro_9"/>
    <property type="match status" value="1"/>
</dbReference>
<protein>
    <recommendedName>
        <fullName evidence="10">Endoglucanase</fullName>
        <ecNumber evidence="10">3.2.1.4</ecNumber>
    </recommendedName>
</protein>
<feature type="active site" evidence="8">
    <location>
        <position position="401"/>
    </location>
</feature>
<gene>
    <name evidence="14" type="ORF">EFD62_02835</name>
</gene>
<dbReference type="SUPFAM" id="SSF49384">
    <property type="entry name" value="Carbohydrate-binding domain"/>
    <property type="match status" value="1"/>
</dbReference>
<organism evidence="14 15">
    <name type="scientific">Acetivibrio mesophilus</name>
    <dbReference type="NCBI Taxonomy" id="2487273"/>
    <lineage>
        <taxon>Bacteria</taxon>
        <taxon>Bacillati</taxon>
        <taxon>Bacillota</taxon>
        <taxon>Clostridia</taxon>
        <taxon>Eubacteriales</taxon>
        <taxon>Oscillospiraceae</taxon>
        <taxon>Acetivibrio</taxon>
    </lineage>
</organism>
<evidence type="ECO:0000313" key="14">
    <source>
        <dbReference type="EMBL" id="RXE60348.1"/>
    </source>
</evidence>
<dbReference type="InterPro" id="IPR018247">
    <property type="entry name" value="EF_Hand_1_Ca_BS"/>
</dbReference>
<feature type="active site" evidence="9">
    <location>
        <position position="448"/>
    </location>
</feature>
<dbReference type="InterPro" id="IPR001956">
    <property type="entry name" value="CBM3"/>
</dbReference>
<feature type="active site" evidence="9">
    <location>
        <position position="439"/>
    </location>
</feature>
<feature type="domain" description="CBM3" evidence="12">
    <location>
        <begin position="479"/>
        <end position="637"/>
    </location>
</feature>
<evidence type="ECO:0000256" key="10">
    <source>
        <dbReference type="RuleBase" id="RU361166"/>
    </source>
</evidence>